<feature type="compositionally biased region" description="Polar residues" evidence="1">
    <location>
        <begin position="157"/>
        <end position="192"/>
    </location>
</feature>
<protein>
    <recommendedName>
        <fullName evidence="4">Lipoprotein</fullName>
    </recommendedName>
</protein>
<dbReference type="RefSeq" id="WP_341519576.1">
    <property type="nucleotide sequence ID" value="NZ_CP151108.1"/>
</dbReference>
<dbReference type="Proteomes" id="UP001485505">
    <property type="component" value="Chromosome"/>
</dbReference>
<keyword evidence="3" id="KW-1185">Reference proteome</keyword>
<accession>A0ABZ2VVA9</accession>
<name>A0ABZ2VVA9_9BACI</name>
<feature type="region of interest" description="Disordered" evidence="1">
    <location>
        <begin position="33"/>
        <end position="68"/>
    </location>
</feature>
<sequence>MRMDKSKFIKIATSIGVSSFLLTGCGDYEEETAQKESTAIKTDGGKQGNEQETLNCDDKTPTNENVENDELCKENNPSFSSYNENSHLPILPFVAGYLLANRTSNMNYTAKPNIMKKPYANNIIPYREKDQSRTGGSGGGGYYGGTNSNNNNSSSNKVDLNKQQPSTSNKVTPDTNTPKSSTTQTPKVNSGSSGIGNAKAPAGS</sequence>
<feature type="region of interest" description="Disordered" evidence="1">
    <location>
        <begin position="126"/>
        <end position="204"/>
    </location>
</feature>
<evidence type="ECO:0000256" key="1">
    <source>
        <dbReference type="SAM" id="MobiDB-lite"/>
    </source>
</evidence>
<reference evidence="2 3" key="1">
    <citation type="submission" date="2024-04" db="EMBL/GenBank/DDBJ databases">
        <title>Complete genome sequence of Bacillus mobilis strains derived from soil.</title>
        <authorList>
            <person name="Jung H."/>
            <person name="Choi S."/>
            <person name="Kim Y."/>
            <person name="Han J.A."/>
            <person name="Kim E.Y."/>
            <person name="Lee H.-S."/>
        </authorList>
    </citation>
    <scope>NUCLEOTIDE SEQUENCE [LARGE SCALE GENOMIC DNA]</scope>
    <source>
        <strain evidence="2 3">IMGN7</strain>
    </source>
</reference>
<organism evidence="2 3">
    <name type="scientific">Bacillus paramobilis</name>
    <dbReference type="NCBI Taxonomy" id="2817477"/>
    <lineage>
        <taxon>Bacteria</taxon>
        <taxon>Bacillati</taxon>
        <taxon>Bacillota</taxon>
        <taxon>Bacilli</taxon>
        <taxon>Bacillales</taxon>
        <taxon>Bacillaceae</taxon>
        <taxon>Bacillus</taxon>
        <taxon>Bacillus cereus group</taxon>
    </lineage>
</organism>
<gene>
    <name evidence="2" type="ORF">AABL52_12755</name>
</gene>
<evidence type="ECO:0000313" key="3">
    <source>
        <dbReference type="Proteomes" id="UP001485505"/>
    </source>
</evidence>
<dbReference type="EMBL" id="CP151108">
    <property type="protein sequence ID" value="WZF33176.1"/>
    <property type="molecule type" value="Genomic_DNA"/>
</dbReference>
<feature type="compositionally biased region" description="Gly residues" evidence="1">
    <location>
        <begin position="135"/>
        <end position="144"/>
    </location>
</feature>
<evidence type="ECO:0000313" key="2">
    <source>
        <dbReference type="EMBL" id="WZF33176.1"/>
    </source>
</evidence>
<evidence type="ECO:0008006" key="4">
    <source>
        <dbReference type="Google" id="ProtNLM"/>
    </source>
</evidence>
<proteinExistence type="predicted"/>
<feature type="compositionally biased region" description="Low complexity" evidence="1">
    <location>
        <begin position="145"/>
        <end position="156"/>
    </location>
</feature>
<dbReference type="PROSITE" id="PS51257">
    <property type="entry name" value="PROKAR_LIPOPROTEIN"/>
    <property type="match status" value="1"/>
</dbReference>